<dbReference type="PANTHER" id="PTHR30298:SF0">
    <property type="entry name" value="PROTEIN YBFL-RELATED"/>
    <property type="match status" value="1"/>
</dbReference>
<dbReference type="InterPro" id="IPR047647">
    <property type="entry name" value="ISAs1_transpos"/>
</dbReference>
<reference evidence="2" key="1">
    <citation type="submission" date="2018-06" db="EMBL/GenBank/DDBJ databases">
        <authorList>
            <person name="Zhirakovskaya E."/>
        </authorList>
    </citation>
    <scope>NUCLEOTIDE SEQUENCE</scope>
</reference>
<dbReference type="NCBIfam" id="NF033564">
    <property type="entry name" value="transpos_ISAs1"/>
    <property type="match status" value="1"/>
</dbReference>
<dbReference type="AlphaFoldDB" id="A0A3B0YNU9"/>
<organism evidence="2">
    <name type="scientific">hydrothermal vent metagenome</name>
    <dbReference type="NCBI Taxonomy" id="652676"/>
    <lineage>
        <taxon>unclassified sequences</taxon>
        <taxon>metagenomes</taxon>
        <taxon>ecological metagenomes</taxon>
    </lineage>
</organism>
<dbReference type="InterPro" id="IPR051698">
    <property type="entry name" value="Transposase_11-like"/>
</dbReference>
<dbReference type="EMBL" id="UOFJ01000495">
    <property type="protein sequence ID" value="VAW70116.1"/>
    <property type="molecule type" value="Genomic_DNA"/>
</dbReference>
<name>A0A3B0YNU9_9ZZZZ</name>
<evidence type="ECO:0000313" key="2">
    <source>
        <dbReference type="EMBL" id="VAW70116.1"/>
    </source>
</evidence>
<dbReference type="InterPro" id="IPR002559">
    <property type="entry name" value="Transposase_11"/>
</dbReference>
<dbReference type="GO" id="GO:0004803">
    <property type="term" value="F:transposase activity"/>
    <property type="evidence" value="ECO:0007669"/>
    <property type="project" value="InterPro"/>
</dbReference>
<dbReference type="GO" id="GO:0006313">
    <property type="term" value="P:DNA transposition"/>
    <property type="evidence" value="ECO:0007669"/>
    <property type="project" value="InterPro"/>
</dbReference>
<gene>
    <name evidence="2" type="ORF">MNBD_GAMMA10-8</name>
</gene>
<proteinExistence type="predicted"/>
<sequence>MRKHWGIENSLHWVLDVAFREDESRVRKDYAPENMAVLRHIALNLLKQERTLKRGIKTKRLKSGWDETYLLKVLGIAR</sequence>
<dbReference type="GO" id="GO:0003677">
    <property type="term" value="F:DNA binding"/>
    <property type="evidence" value="ECO:0007669"/>
    <property type="project" value="InterPro"/>
</dbReference>
<dbReference type="Pfam" id="PF01609">
    <property type="entry name" value="DDE_Tnp_1"/>
    <property type="match status" value="1"/>
</dbReference>
<accession>A0A3B0YNU9</accession>
<protein>
    <recommendedName>
        <fullName evidence="1">Transposase IS4-like domain-containing protein</fullName>
    </recommendedName>
</protein>
<dbReference type="PANTHER" id="PTHR30298">
    <property type="entry name" value="H REPEAT-ASSOCIATED PREDICTED TRANSPOSASE"/>
    <property type="match status" value="1"/>
</dbReference>
<feature type="domain" description="Transposase IS4-like" evidence="1">
    <location>
        <begin position="1"/>
        <end position="45"/>
    </location>
</feature>
<evidence type="ECO:0000259" key="1">
    <source>
        <dbReference type="Pfam" id="PF01609"/>
    </source>
</evidence>